<reference evidence="4" key="1">
    <citation type="submission" date="2019-09" db="EMBL/GenBank/DDBJ databases">
        <title>Antimicrobial potential of Antarctic Bacteria.</title>
        <authorList>
            <person name="Benaud N."/>
            <person name="Edwards R.J."/>
            <person name="Ferrari B.C."/>
        </authorList>
    </citation>
    <scope>NUCLEOTIDE SEQUENCE [LARGE SCALE GENOMIC DNA]</scope>
    <source>
        <strain evidence="4">INR9</strain>
    </source>
</reference>
<evidence type="ECO:0000256" key="1">
    <source>
        <dbReference type="SAM" id="MobiDB-lite"/>
    </source>
</evidence>
<evidence type="ECO:0000313" key="4">
    <source>
        <dbReference type="Proteomes" id="UP000515511"/>
    </source>
</evidence>
<gene>
    <name evidence="3" type="ORF">F1C12_20250</name>
</gene>
<evidence type="ECO:0000313" key="3">
    <source>
        <dbReference type="EMBL" id="QNE37215.1"/>
    </source>
</evidence>
<feature type="chain" id="PRO_5028904973" description="Calx-beta domain-containing protein" evidence="2">
    <location>
        <begin position="32"/>
        <end position="259"/>
    </location>
</feature>
<feature type="signal peptide" evidence="2">
    <location>
        <begin position="1"/>
        <end position="31"/>
    </location>
</feature>
<feature type="region of interest" description="Disordered" evidence="1">
    <location>
        <begin position="230"/>
        <end position="259"/>
    </location>
</feature>
<accession>A0A7G6YFF0</accession>
<evidence type="ECO:0000256" key="2">
    <source>
        <dbReference type="SAM" id="SignalP"/>
    </source>
</evidence>
<dbReference type="EMBL" id="CP043641">
    <property type="protein sequence ID" value="QNE37215.1"/>
    <property type="molecule type" value="Genomic_DNA"/>
</dbReference>
<keyword evidence="2" id="KW-0732">Signal</keyword>
<dbReference type="KEGG" id="lse:F1C12_20250"/>
<dbReference type="Proteomes" id="UP000515511">
    <property type="component" value="Chromosome"/>
</dbReference>
<proteinExistence type="predicted"/>
<organism evidence="3 4">
    <name type="scientific">Leifsonia shinshuensis</name>
    <dbReference type="NCBI Taxonomy" id="150026"/>
    <lineage>
        <taxon>Bacteria</taxon>
        <taxon>Bacillati</taxon>
        <taxon>Actinomycetota</taxon>
        <taxon>Actinomycetes</taxon>
        <taxon>Micrococcales</taxon>
        <taxon>Microbacteriaceae</taxon>
        <taxon>Leifsonia</taxon>
    </lineage>
</organism>
<dbReference type="AlphaFoldDB" id="A0A7G6YFF0"/>
<evidence type="ECO:0008006" key="5">
    <source>
        <dbReference type="Google" id="ProtNLM"/>
    </source>
</evidence>
<name>A0A7G6YFF0_9MICO</name>
<dbReference type="RefSeq" id="WP_185276623.1">
    <property type="nucleotide sequence ID" value="NZ_CP043641.1"/>
</dbReference>
<protein>
    <recommendedName>
        <fullName evidence="5">Calx-beta domain-containing protein</fullName>
    </recommendedName>
</protein>
<sequence length="259" mass="25929">MLSTTRTRLTLGAAAAAAVVGGLFIAAPANAATGEITLANETFTAGDWGTGLDVSGSGFTPDATVTISVTYTDGDVVLGSQDVTADASGAFADEVFTPSSELPLPANGEDVVVTATSDADDTSNSVTLAVLAQKGIAANTTTISTEDLTNPDVGIEISAGGYTPDETVTLSTVYNGETLPENTFVADRSGRVFAGVYLAQGTAEAGQLVFTLTGATSNVAQSITITVTGDTIEQPGTPTPQPAPAPDYTTKGKLPVVSG</sequence>